<organism evidence="1 2">
    <name type="scientific">Brumimicrobium oceani</name>
    <dbReference type="NCBI Taxonomy" id="2100725"/>
    <lineage>
        <taxon>Bacteria</taxon>
        <taxon>Pseudomonadati</taxon>
        <taxon>Bacteroidota</taxon>
        <taxon>Flavobacteriia</taxon>
        <taxon>Flavobacteriales</taxon>
        <taxon>Crocinitomicaceae</taxon>
        <taxon>Brumimicrobium</taxon>
    </lineage>
</organism>
<dbReference type="InterPro" id="IPR006121">
    <property type="entry name" value="HMA_dom"/>
</dbReference>
<name>A0A2U2X0S4_9FLAO</name>
<dbReference type="EMBL" id="QFRJ01000018">
    <property type="protein sequence ID" value="PWH81381.1"/>
    <property type="molecule type" value="Genomic_DNA"/>
</dbReference>
<evidence type="ECO:0000313" key="1">
    <source>
        <dbReference type="EMBL" id="PWH81381.1"/>
    </source>
</evidence>
<evidence type="ECO:0000313" key="2">
    <source>
        <dbReference type="Proteomes" id="UP000245370"/>
    </source>
</evidence>
<dbReference type="InterPro" id="IPR036163">
    <property type="entry name" value="HMA_dom_sf"/>
</dbReference>
<proteinExistence type="predicted"/>
<reference evidence="1 2" key="2">
    <citation type="submission" date="2018-05" db="EMBL/GenBank/DDBJ databases">
        <authorList>
            <person name="Lanie J.A."/>
            <person name="Ng W.-L."/>
            <person name="Kazmierczak K.M."/>
            <person name="Andrzejewski T.M."/>
            <person name="Davidsen T.M."/>
            <person name="Wayne K.J."/>
            <person name="Tettelin H."/>
            <person name="Glass J.I."/>
            <person name="Rusch D."/>
            <person name="Podicherti R."/>
            <person name="Tsui H.-C.T."/>
            <person name="Winkler M.E."/>
        </authorList>
    </citation>
    <scope>NUCLEOTIDE SEQUENCE [LARGE SCALE GENOMIC DNA]</scope>
    <source>
        <strain evidence="1 2">C305</strain>
    </source>
</reference>
<dbReference type="Proteomes" id="UP000245370">
    <property type="component" value="Unassembled WGS sequence"/>
</dbReference>
<sequence>MRNFVFLSVLLSFLFACEANEKVENEFVDEKSVSPTHVATFEVEGMMCKKGCGSAIRKSLYETGGVSEVEVTFNEGNPTNEIKVLFDIKKTSTEKMIFVIGDLAESRYSARLKKVTESTIAPMKVNNDSKPNKHKVQDIPTREVSSKSFSFPNLTKLLNGLIN</sequence>
<dbReference type="AlphaFoldDB" id="A0A2U2X0S4"/>
<dbReference type="OrthoDB" id="1178902at2"/>
<reference evidence="1 2" key="1">
    <citation type="submission" date="2018-05" db="EMBL/GenBank/DDBJ databases">
        <title>Brumimicrobium oceani sp. nov., isolated from coastal sediment.</title>
        <authorList>
            <person name="Kou Y."/>
        </authorList>
    </citation>
    <scope>NUCLEOTIDE SEQUENCE [LARGE SCALE GENOMIC DNA]</scope>
    <source>
        <strain evidence="1 2">C305</strain>
    </source>
</reference>
<protein>
    <submittedName>
        <fullName evidence="1">Uncharacterized protein</fullName>
    </submittedName>
</protein>
<accession>A0A2U2X0S4</accession>
<comment type="caution">
    <text evidence="1">The sequence shown here is derived from an EMBL/GenBank/DDBJ whole genome shotgun (WGS) entry which is preliminary data.</text>
</comment>
<gene>
    <name evidence="1" type="ORF">DIT68_15245</name>
</gene>
<dbReference type="PROSITE" id="PS51257">
    <property type="entry name" value="PROKAR_LIPOPROTEIN"/>
    <property type="match status" value="1"/>
</dbReference>
<dbReference type="RefSeq" id="WP_109360687.1">
    <property type="nucleotide sequence ID" value="NZ_QFRJ01000018.1"/>
</dbReference>
<keyword evidence="2" id="KW-1185">Reference proteome</keyword>
<dbReference type="CDD" id="cd00371">
    <property type="entry name" value="HMA"/>
    <property type="match status" value="1"/>
</dbReference>
<dbReference type="Gene3D" id="3.30.70.100">
    <property type="match status" value="1"/>
</dbReference>
<dbReference type="GO" id="GO:0046872">
    <property type="term" value="F:metal ion binding"/>
    <property type="evidence" value="ECO:0007669"/>
    <property type="project" value="InterPro"/>
</dbReference>
<dbReference type="SUPFAM" id="SSF55008">
    <property type="entry name" value="HMA, heavy metal-associated domain"/>
    <property type="match status" value="1"/>
</dbReference>